<dbReference type="EMBL" id="KZ852092">
    <property type="protein sequence ID" value="RDH27369.1"/>
    <property type="molecule type" value="Genomic_DNA"/>
</dbReference>
<accession>A0A3F3PK91</accession>
<keyword evidence="1" id="KW-1133">Transmembrane helix</keyword>
<reference evidence="2 3" key="1">
    <citation type="submission" date="2018-07" db="EMBL/GenBank/DDBJ databases">
        <title>The genomes of Aspergillus section Nigri reveals drivers in fungal speciation.</title>
        <authorList>
            <consortium name="DOE Joint Genome Institute"/>
            <person name="Vesth T.C."/>
            <person name="Nybo J."/>
            <person name="Theobald S."/>
            <person name="Brandl J."/>
            <person name="Frisvad J.C."/>
            <person name="Nielsen K.F."/>
            <person name="Lyhne E.K."/>
            <person name="Kogle M.E."/>
            <person name="Kuo A."/>
            <person name="Riley R."/>
            <person name="Clum A."/>
            <person name="Nolan M."/>
            <person name="Lipzen A."/>
            <person name="Salamov A."/>
            <person name="Henrissat B."/>
            <person name="Wiebenga A."/>
            <person name="De vries R.P."/>
            <person name="Grigoriev I.V."/>
            <person name="Mortensen U.H."/>
            <person name="Andersen M.R."/>
            <person name="Baker S.E."/>
        </authorList>
    </citation>
    <scope>NUCLEOTIDE SEQUENCE [LARGE SCALE GENOMIC DNA]</scope>
    <source>
        <strain evidence="2 3">CBS 139.54b</strain>
    </source>
</reference>
<evidence type="ECO:0008006" key="4">
    <source>
        <dbReference type="Google" id="ProtNLM"/>
    </source>
</evidence>
<evidence type="ECO:0000256" key="1">
    <source>
        <dbReference type="SAM" id="Phobius"/>
    </source>
</evidence>
<dbReference type="AlphaFoldDB" id="A0A3F3PK91"/>
<feature type="transmembrane region" description="Helical" evidence="1">
    <location>
        <begin position="86"/>
        <end position="109"/>
    </location>
</feature>
<evidence type="ECO:0000313" key="2">
    <source>
        <dbReference type="EMBL" id="RDH27369.1"/>
    </source>
</evidence>
<proteinExistence type="predicted"/>
<protein>
    <recommendedName>
        <fullName evidence="4">Transmembrane protein</fullName>
    </recommendedName>
</protein>
<name>A0A3F3PK91_9EURO</name>
<keyword evidence="1" id="KW-0812">Transmembrane</keyword>
<keyword evidence="3" id="KW-1185">Reference proteome</keyword>
<feature type="non-terminal residue" evidence="2">
    <location>
        <position position="138"/>
    </location>
</feature>
<dbReference type="Proteomes" id="UP000253729">
    <property type="component" value="Unassembled WGS sequence"/>
</dbReference>
<dbReference type="GeneID" id="38136597"/>
<feature type="transmembrane region" description="Helical" evidence="1">
    <location>
        <begin position="12"/>
        <end position="41"/>
    </location>
</feature>
<dbReference type="RefSeq" id="XP_026620391.1">
    <property type="nucleotide sequence ID" value="XM_026768241.1"/>
</dbReference>
<organism evidence="2 3">
    <name type="scientific">Aspergillus welwitschiae</name>
    <dbReference type="NCBI Taxonomy" id="1341132"/>
    <lineage>
        <taxon>Eukaryota</taxon>
        <taxon>Fungi</taxon>
        <taxon>Dikarya</taxon>
        <taxon>Ascomycota</taxon>
        <taxon>Pezizomycotina</taxon>
        <taxon>Eurotiomycetes</taxon>
        <taxon>Eurotiomycetidae</taxon>
        <taxon>Eurotiales</taxon>
        <taxon>Aspergillaceae</taxon>
        <taxon>Aspergillus</taxon>
        <taxon>Aspergillus subgen. Circumdati</taxon>
    </lineage>
</organism>
<keyword evidence="1" id="KW-0472">Membrane</keyword>
<evidence type="ECO:0000313" key="3">
    <source>
        <dbReference type="Proteomes" id="UP000253729"/>
    </source>
</evidence>
<gene>
    <name evidence="2" type="ORF">BDQ94DRAFT_154049</name>
</gene>
<sequence length="138" mass="15368">MPFSFSPFCSLLLVVSIVLFIVFSCVAGLGCSILRHLMWLLHSLPFLLDRRSLTWSCRPSSTFFLFFLLHLATLDVSILWRSACTVYSSVFCIFYSSSVSIIAVSYLLVGPGYYYMTPAPLNTTAYFPNAPSVVGPVL</sequence>
<feature type="transmembrane region" description="Helical" evidence="1">
    <location>
        <begin position="62"/>
        <end position="80"/>
    </location>
</feature>